<protein>
    <submittedName>
        <fullName evidence="2">Uncharacterized protein</fullName>
    </submittedName>
</protein>
<proteinExistence type="predicted"/>
<evidence type="ECO:0000313" key="2">
    <source>
        <dbReference type="EMBL" id="GHP12333.1"/>
    </source>
</evidence>
<feature type="region of interest" description="Disordered" evidence="1">
    <location>
        <begin position="1"/>
        <end position="58"/>
    </location>
</feature>
<keyword evidence="3" id="KW-1185">Reference proteome</keyword>
<feature type="compositionally biased region" description="Basic and acidic residues" evidence="1">
    <location>
        <begin position="19"/>
        <end position="32"/>
    </location>
</feature>
<gene>
    <name evidence="2" type="ORF">PPROV_001106100</name>
</gene>
<dbReference type="EMBL" id="BNJQ01000040">
    <property type="protein sequence ID" value="GHP12333.1"/>
    <property type="molecule type" value="Genomic_DNA"/>
</dbReference>
<reference evidence="2" key="1">
    <citation type="submission" date="2020-10" db="EMBL/GenBank/DDBJ databases">
        <title>Unveiling of a novel bifunctional photoreceptor, Dualchrome1, isolated from a cosmopolitan green alga.</title>
        <authorList>
            <person name="Suzuki S."/>
            <person name="Kawachi M."/>
        </authorList>
    </citation>
    <scope>NUCLEOTIDE SEQUENCE</scope>
    <source>
        <strain evidence="2">NIES 2893</strain>
    </source>
</reference>
<organism evidence="2 3">
    <name type="scientific">Pycnococcus provasolii</name>
    <dbReference type="NCBI Taxonomy" id="41880"/>
    <lineage>
        <taxon>Eukaryota</taxon>
        <taxon>Viridiplantae</taxon>
        <taxon>Chlorophyta</taxon>
        <taxon>Pseudoscourfieldiophyceae</taxon>
        <taxon>Pseudoscourfieldiales</taxon>
        <taxon>Pycnococcaceae</taxon>
        <taxon>Pycnococcus</taxon>
    </lineage>
</organism>
<accession>A0A830HZW7</accession>
<evidence type="ECO:0000256" key="1">
    <source>
        <dbReference type="SAM" id="MobiDB-lite"/>
    </source>
</evidence>
<comment type="caution">
    <text evidence="2">The sequence shown here is derived from an EMBL/GenBank/DDBJ whole genome shotgun (WGS) entry which is preliminary data.</text>
</comment>
<sequence length="135" mass="14300">MHLRPFVPNADAKASGVRSLDESKTQTYKMDEDSSTTDCGGGIEPSRHDDASALFTSSGNDKASRVVEQMLTSRVARLAAARQSPVRACELAAGLLTTSLMMNLVVVAALRSGGNHHSLALLRSDDGTGRRILAC</sequence>
<name>A0A830HZW7_9CHLO</name>
<dbReference type="AlphaFoldDB" id="A0A830HZW7"/>
<dbReference type="Proteomes" id="UP000660262">
    <property type="component" value="Unassembled WGS sequence"/>
</dbReference>
<evidence type="ECO:0000313" key="3">
    <source>
        <dbReference type="Proteomes" id="UP000660262"/>
    </source>
</evidence>